<gene>
    <name evidence="2" type="ORF">TWF696_004096</name>
</gene>
<comment type="caution">
    <text evidence="2">The sequence shown here is derived from an EMBL/GenBank/DDBJ whole genome shotgun (WGS) entry which is preliminary data.</text>
</comment>
<feature type="compositionally biased region" description="Acidic residues" evidence="1">
    <location>
        <begin position="324"/>
        <end position="349"/>
    </location>
</feature>
<dbReference type="Pfam" id="PF11327">
    <property type="entry name" value="Egh16-like"/>
    <property type="match status" value="1"/>
</dbReference>
<name>A0AAV9V6V0_9PEZI</name>
<evidence type="ECO:0000313" key="3">
    <source>
        <dbReference type="Proteomes" id="UP001375240"/>
    </source>
</evidence>
<evidence type="ECO:0000256" key="1">
    <source>
        <dbReference type="SAM" id="MobiDB-lite"/>
    </source>
</evidence>
<reference evidence="2 3" key="1">
    <citation type="submission" date="2019-10" db="EMBL/GenBank/DDBJ databases">
        <authorList>
            <person name="Palmer J.M."/>
        </authorList>
    </citation>
    <scope>NUCLEOTIDE SEQUENCE [LARGE SCALE GENOMIC DNA]</scope>
    <source>
        <strain evidence="2 3">TWF696</strain>
    </source>
</reference>
<sequence>MYFKIPAAIVVLTLAPEIAGHAVFLNFIGNASPGRKMTGFGVDERAPRTGTAQIPFQQDVTVLNNPPVPMSKWSKCYPKKKGAKPHRAAWVNHCGTTLKTVINYYSKHPNIKVGTKTLNFGKMTAAQKNYHCFQCPAPKLIDWAAESLDRSRKGQIPQCTRGGWIRAMVYQVNADGAGPYRCKISRSGVPMNWDKKWYTPVGKDQVPGTAKAKSFRGAGSRKSFPFTLRIPADMECNGVVGDQRNICMVRCENYAVNGHFGACFPFQLVKPKPVHPPKPKPGKQAPIDDEEVEKTVVVVVKEPPPPDEEDLNPGENAKPAPPPSDDDQEEQPRDPDEDEKEEDTSPAEY</sequence>
<proteinExistence type="predicted"/>
<evidence type="ECO:0000313" key="2">
    <source>
        <dbReference type="EMBL" id="KAK6354968.1"/>
    </source>
</evidence>
<dbReference type="Proteomes" id="UP001375240">
    <property type="component" value="Unassembled WGS sequence"/>
</dbReference>
<accession>A0AAV9V6V0</accession>
<protein>
    <submittedName>
        <fullName evidence="2">Uncharacterized protein</fullName>
    </submittedName>
</protein>
<keyword evidence="3" id="KW-1185">Reference proteome</keyword>
<feature type="region of interest" description="Disordered" evidence="1">
    <location>
        <begin position="274"/>
        <end position="349"/>
    </location>
</feature>
<dbReference type="AlphaFoldDB" id="A0AAV9V6V0"/>
<organism evidence="2 3">
    <name type="scientific">Orbilia brochopaga</name>
    <dbReference type="NCBI Taxonomy" id="3140254"/>
    <lineage>
        <taxon>Eukaryota</taxon>
        <taxon>Fungi</taxon>
        <taxon>Dikarya</taxon>
        <taxon>Ascomycota</taxon>
        <taxon>Pezizomycotina</taxon>
        <taxon>Orbiliomycetes</taxon>
        <taxon>Orbiliales</taxon>
        <taxon>Orbiliaceae</taxon>
        <taxon>Orbilia</taxon>
    </lineage>
</organism>
<dbReference type="InterPro" id="IPR021476">
    <property type="entry name" value="Egh16-like"/>
</dbReference>
<dbReference type="EMBL" id="JAVHNQ010000002">
    <property type="protein sequence ID" value="KAK6354968.1"/>
    <property type="molecule type" value="Genomic_DNA"/>
</dbReference>
<dbReference type="PANTHER" id="PTHR34618:SF4">
    <property type="entry name" value="CAS1"/>
    <property type="match status" value="1"/>
</dbReference>
<dbReference type="PANTHER" id="PTHR34618">
    <property type="entry name" value="SURFACE PROTEIN MAS1, PUTATIVE-RELATED"/>
    <property type="match status" value="1"/>
</dbReference>